<gene>
    <name evidence="2" type="ORF">PCON_06842</name>
</gene>
<organism evidence="2 3">
    <name type="scientific">Pyronema omphalodes (strain CBS 100304)</name>
    <name type="common">Pyronema confluens</name>
    <dbReference type="NCBI Taxonomy" id="1076935"/>
    <lineage>
        <taxon>Eukaryota</taxon>
        <taxon>Fungi</taxon>
        <taxon>Dikarya</taxon>
        <taxon>Ascomycota</taxon>
        <taxon>Pezizomycotina</taxon>
        <taxon>Pezizomycetes</taxon>
        <taxon>Pezizales</taxon>
        <taxon>Pyronemataceae</taxon>
        <taxon>Pyronema</taxon>
    </lineage>
</organism>
<proteinExistence type="predicted"/>
<dbReference type="EMBL" id="HF935346">
    <property type="protein sequence ID" value="CCX07253.1"/>
    <property type="molecule type" value="Genomic_DNA"/>
</dbReference>
<accession>U4L4M2</accession>
<sequence length="168" mass="18980">MTSASSPSLPPILPLSNDEERDEFLAPGSRHGIPFDRIAEASEPRDHTGLTTVKQSNNYEDYAHARMSNPPDAREIRSNGWQLWEPFESCMDWIHEARNVASGAVNVNMQLQVHELLPDNETTYTTALVDKEMDVLRNIRLWAVQHTAQDPEVSNRASVDIMNEAAKR</sequence>
<reference evidence="2 3" key="1">
    <citation type="journal article" date="2013" name="PLoS Genet.">
        <title>The genome and development-dependent transcriptomes of Pyronema confluens: a window into fungal evolution.</title>
        <authorList>
            <person name="Traeger S."/>
            <person name="Altegoer F."/>
            <person name="Freitag M."/>
            <person name="Gabaldon T."/>
            <person name="Kempken F."/>
            <person name="Kumar A."/>
            <person name="Marcet-Houben M."/>
            <person name="Poggeler S."/>
            <person name="Stajich J.E."/>
            <person name="Nowrousian M."/>
        </authorList>
    </citation>
    <scope>NUCLEOTIDE SEQUENCE [LARGE SCALE GENOMIC DNA]</scope>
    <source>
        <strain evidence="3">CBS 100304</strain>
        <tissue evidence="2">Vegetative mycelium</tissue>
    </source>
</reference>
<dbReference type="AlphaFoldDB" id="U4L4M2"/>
<keyword evidence="3" id="KW-1185">Reference proteome</keyword>
<evidence type="ECO:0000256" key="1">
    <source>
        <dbReference type="SAM" id="MobiDB-lite"/>
    </source>
</evidence>
<dbReference type="Proteomes" id="UP000018144">
    <property type="component" value="Unassembled WGS sequence"/>
</dbReference>
<protein>
    <submittedName>
        <fullName evidence="2">Uncharacterized protein</fullName>
    </submittedName>
</protein>
<evidence type="ECO:0000313" key="2">
    <source>
        <dbReference type="EMBL" id="CCX07253.1"/>
    </source>
</evidence>
<name>U4L4M2_PYROM</name>
<feature type="region of interest" description="Disordered" evidence="1">
    <location>
        <begin position="1"/>
        <end position="42"/>
    </location>
</feature>
<evidence type="ECO:0000313" key="3">
    <source>
        <dbReference type="Proteomes" id="UP000018144"/>
    </source>
</evidence>
<feature type="compositionally biased region" description="Basic and acidic residues" evidence="1">
    <location>
        <begin position="33"/>
        <end position="42"/>
    </location>
</feature>